<evidence type="ECO:0000313" key="6">
    <source>
        <dbReference type="EMBL" id="GLQ94394.1"/>
    </source>
</evidence>
<keyword evidence="2" id="KW-0805">Transcription regulation</keyword>
<keyword evidence="4" id="KW-0804">Transcription</keyword>
<evidence type="ECO:0000256" key="1">
    <source>
        <dbReference type="ARBA" id="ARBA00009437"/>
    </source>
</evidence>
<dbReference type="InterPro" id="IPR058163">
    <property type="entry name" value="LysR-type_TF_proteobact-type"/>
</dbReference>
<dbReference type="SUPFAM" id="SSF46785">
    <property type="entry name" value="Winged helix' DNA-binding domain"/>
    <property type="match status" value="1"/>
</dbReference>
<keyword evidence="3" id="KW-0238">DNA-binding</keyword>
<dbReference type="Gene3D" id="3.40.190.290">
    <property type="match status" value="1"/>
</dbReference>
<dbReference type="InterPro" id="IPR036390">
    <property type="entry name" value="WH_DNA-bd_sf"/>
</dbReference>
<evidence type="ECO:0000256" key="2">
    <source>
        <dbReference type="ARBA" id="ARBA00023015"/>
    </source>
</evidence>
<dbReference type="PANTHER" id="PTHR30537:SF72">
    <property type="entry name" value="LYSR FAMILY TRANSCRIPTIONAL REGULATOR"/>
    <property type="match status" value="1"/>
</dbReference>
<dbReference type="InterPro" id="IPR036388">
    <property type="entry name" value="WH-like_DNA-bd_sf"/>
</dbReference>
<dbReference type="Pfam" id="PF03466">
    <property type="entry name" value="LysR_substrate"/>
    <property type="match status" value="1"/>
</dbReference>
<dbReference type="PROSITE" id="PS50931">
    <property type="entry name" value="HTH_LYSR"/>
    <property type="match status" value="1"/>
</dbReference>
<comment type="caution">
    <text evidence="6">The sequence shown here is derived from an EMBL/GenBank/DDBJ whole genome shotgun (WGS) entry which is preliminary data.</text>
</comment>
<keyword evidence="7" id="KW-1185">Reference proteome</keyword>
<evidence type="ECO:0000256" key="4">
    <source>
        <dbReference type="ARBA" id="ARBA00023163"/>
    </source>
</evidence>
<protein>
    <submittedName>
        <fullName evidence="6">LysR family transcriptional regulator</fullName>
    </submittedName>
</protein>
<feature type="domain" description="HTH lysR-type" evidence="5">
    <location>
        <begin position="1"/>
        <end position="53"/>
    </location>
</feature>
<evidence type="ECO:0000259" key="5">
    <source>
        <dbReference type="PROSITE" id="PS50931"/>
    </source>
</evidence>
<gene>
    <name evidence="6" type="ORF">GCM10007901_33460</name>
</gene>
<name>A0ABQ5XRN3_9GAMM</name>
<dbReference type="InterPro" id="IPR005119">
    <property type="entry name" value="LysR_subst-bd"/>
</dbReference>
<evidence type="ECO:0000256" key="3">
    <source>
        <dbReference type="ARBA" id="ARBA00023125"/>
    </source>
</evidence>
<sequence>MQVFAKLAELGSFTKTADIMHMGRPQVTHVIQELEASLGVRLFHRTTRRVSLTAEGEAFYQRVCDILNSVSEATSLFSTNRENVRGRLRIDIPVALVQPSFMASLHDFQRTFPGISLILGVTDRRLDLIAEGVDCAVRIGELPSSSMVGRRIGSVVMVTCASPRYLSECGTPQSLEDLTQHRAVNYFSESSRKALDWRFKVNGKDTVCNVNSGILVNESNAFIEAGLAGFGIIQAPGASVEQHLASGDLVEVLAQYRPSARPISVLYPSRIHLAQQVRVFADWIAEVLPKLHGKWLES</sequence>
<dbReference type="PANTHER" id="PTHR30537">
    <property type="entry name" value="HTH-TYPE TRANSCRIPTIONAL REGULATOR"/>
    <property type="match status" value="1"/>
</dbReference>
<dbReference type="Pfam" id="PF00126">
    <property type="entry name" value="HTH_1"/>
    <property type="match status" value="1"/>
</dbReference>
<comment type="similarity">
    <text evidence="1">Belongs to the LysR transcriptional regulatory family.</text>
</comment>
<dbReference type="Gene3D" id="1.10.10.10">
    <property type="entry name" value="Winged helix-like DNA-binding domain superfamily/Winged helix DNA-binding domain"/>
    <property type="match status" value="1"/>
</dbReference>
<organism evidence="6 7">
    <name type="scientific">Dyella acidisoli</name>
    <dbReference type="NCBI Taxonomy" id="1867834"/>
    <lineage>
        <taxon>Bacteria</taxon>
        <taxon>Pseudomonadati</taxon>
        <taxon>Pseudomonadota</taxon>
        <taxon>Gammaproteobacteria</taxon>
        <taxon>Lysobacterales</taxon>
        <taxon>Rhodanobacteraceae</taxon>
        <taxon>Dyella</taxon>
    </lineage>
</organism>
<evidence type="ECO:0000313" key="7">
    <source>
        <dbReference type="Proteomes" id="UP001156670"/>
    </source>
</evidence>
<proteinExistence type="inferred from homology"/>
<dbReference type="InterPro" id="IPR000847">
    <property type="entry name" value="LysR_HTH_N"/>
</dbReference>
<dbReference type="Proteomes" id="UP001156670">
    <property type="component" value="Unassembled WGS sequence"/>
</dbReference>
<dbReference type="EMBL" id="BSOB01000046">
    <property type="protein sequence ID" value="GLQ94394.1"/>
    <property type="molecule type" value="Genomic_DNA"/>
</dbReference>
<accession>A0ABQ5XRN3</accession>
<reference evidence="7" key="1">
    <citation type="journal article" date="2019" name="Int. J. Syst. Evol. Microbiol.">
        <title>The Global Catalogue of Microorganisms (GCM) 10K type strain sequencing project: providing services to taxonomists for standard genome sequencing and annotation.</title>
        <authorList>
            <consortium name="The Broad Institute Genomics Platform"/>
            <consortium name="The Broad Institute Genome Sequencing Center for Infectious Disease"/>
            <person name="Wu L."/>
            <person name="Ma J."/>
        </authorList>
    </citation>
    <scope>NUCLEOTIDE SEQUENCE [LARGE SCALE GENOMIC DNA]</scope>
    <source>
        <strain evidence="7">NBRC 111980</strain>
    </source>
</reference>
<dbReference type="CDD" id="cd08472">
    <property type="entry name" value="PBP2_CrgA_like_3"/>
    <property type="match status" value="1"/>
</dbReference>
<dbReference type="SUPFAM" id="SSF53850">
    <property type="entry name" value="Periplasmic binding protein-like II"/>
    <property type="match status" value="1"/>
</dbReference>